<dbReference type="EnsemblFungi" id="FOXG_11164T0">
    <property type="protein sequence ID" value="FOXG_11164P0"/>
    <property type="gene ID" value="FOXG_11164"/>
</dbReference>
<feature type="compositionally biased region" description="Basic and acidic residues" evidence="1">
    <location>
        <begin position="16"/>
        <end position="32"/>
    </location>
</feature>
<reference evidence="2" key="2">
    <citation type="submission" date="2025-08" db="UniProtKB">
        <authorList>
            <consortium name="EnsemblFungi"/>
        </authorList>
    </citation>
    <scope>IDENTIFICATION</scope>
    <source>
        <strain evidence="2">4287 / CBS 123668 / FGSC 9935 / NRRL 34936</strain>
    </source>
</reference>
<evidence type="ECO:0000313" key="2">
    <source>
        <dbReference type="EnsemblFungi" id="FOXG_11164P0"/>
    </source>
</evidence>
<accession>A0A0D2Y4G1</accession>
<name>A0A0D2Y4G1_FUSOF</name>
<organism evidence="2 3">
    <name type="scientific">Fusarium oxysporum (strain Fo5176)</name>
    <name type="common">Fusarium vascular wilt</name>
    <dbReference type="NCBI Taxonomy" id="660025"/>
    <lineage>
        <taxon>Eukaryota</taxon>
        <taxon>Fungi</taxon>
        <taxon>Dikarya</taxon>
        <taxon>Ascomycota</taxon>
        <taxon>Pezizomycotina</taxon>
        <taxon>Sordariomycetes</taxon>
        <taxon>Hypocreomycetidae</taxon>
        <taxon>Hypocreales</taxon>
        <taxon>Nectriaceae</taxon>
        <taxon>Fusarium</taxon>
        <taxon>Fusarium oxysporum species complex</taxon>
    </lineage>
</organism>
<protein>
    <submittedName>
        <fullName evidence="2">Uncharacterized protein</fullName>
    </submittedName>
</protein>
<dbReference type="Proteomes" id="UP000002489">
    <property type="component" value="Unassembled WGS sequence"/>
</dbReference>
<gene>
    <name evidence="2" type="primary">28952583</name>
</gene>
<evidence type="ECO:0000313" key="3">
    <source>
        <dbReference type="Proteomes" id="UP000002489"/>
    </source>
</evidence>
<sequence>MQNDMMLSSSTDEQLENERKERRMDERRRVGKEEEEVSETASKAGTWSVILGAEMSCYSDKTHCSHSGLMPEGPPNTGPDNQARGVMTIHGSGDTDGARWSDTRLNHWIGGQALAHFQTPSKVFSKRD</sequence>
<feature type="region of interest" description="Disordered" evidence="1">
    <location>
        <begin position="63"/>
        <end position="99"/>
    </location>
</feature>
<feature type="region of interest" description="Disordered" evidence="1">
    <location>
        <begin position="1"/>
        <end position="44"/>
    </location>
</feature>
<reference evidence="3" key="1">
    <citation type="journal article" date="2012" name="Mol. Plant Microbe Interact.">
        <title>A highly conserved effector in Fusarium oxysporum is required for full virulence on Arabidopsis.</title>
        <authorList>
            <person name="Thatcher L.F."/>
            <person name="Gardiner D.M."/>
            <person name="Kazan K."/>
            <person name="Manners J."/>
        </authorList>
    </citation>
    <scope>NUCLEOTIDE SEQUENCE [LARGE SCALE GENOMIC DNA]</scope>
    <source>
        <strain evidence="3">Fo5176</strain>
    </source>
</reference>
<feature type="compositionally biased region" description="Polar residues" evidence="1">
    <location>
        <begin position="1"/>
        <end position="12"/>
    </location>
</feature>
<dbReference type="AlphaFoldDB" id="A0A0D2Y4G1"/>
<dbReference type="VEuPathDB" id="FungiDB:FOXG_11164"/>
<evidence type="ECO:0000256" key="1">
    <source>
        <dbReference type="SAM" id="MobiDB-lite"/>
    </source>
</evidence>
<proteinExistence type="predicted"/>